<dbReference type="PANTHER" id="PTHR22625">
    <property type="entry name" value="PLEXIN"/>
    <property type="match status" value="1"/>
</dbReference>
<evidence type="ECO:0000259" key="2">
    <source>
        <dbReference type="Pfam" id="PF18020"/>
    </source>
</evidence>
<dbReference type="GO" id="GO:0017154">
    <property type="term" value="F:semaphorin receptor activity"/>
    <property type="evidence" value="ECO:0007669"/>
    <property type="project" value="InterPro"/>
</dbReference>
<dbReference type="PANTHER" id="PTHR22625:SF35">
    <property type="entry name" value="PLEXIN-A1"/>
    <property type="match status" value="1"/>
</dbReference>
<reference evidence="3 4" key="1">
    <citation type="journal article" date="2019" name="Sci. Data">
        <title>Hybrid genome assembly and annotation of Danionella translucida.</title>
        <authorList>
            <person name="Kadobianskyi M."/>
            <person name="Schulze L."/>
            <person name="Schuelke M."/>
            <person name="Judkewitz B."/>
        </authorList>
    </citation>
    <scope>NUCLEOTIDE SEQUENCE [LARGE SCALE GENOMIC DNA]</scope>
    <source>
        <strain evidence="3 4">Bolton</strain>
    </source>
</reference>
<dbReference type="OrthoDB" id="125363at2759"/>
<gene>
    <name evidence="3" type="ORF">DNTS_020679</name>
</gene>
<accession>A0A553QF13</accession>
<dbReference type="Gene3D" id="2.60.40.10">
    <property type="entry name" value="Immunoglobulins"/>
    <property type="match status" value="1"/>
</dbReference>
<dbReference type="GO" id="GO:0030334">
    <property type="term" value="P:regulation of cell migration"/>
    <property type="evidence" value="ECO:0007669"/>
    <property type="project" value="TreeGrafter"/>
</dbReference>
<evidence type="ECO:0000313" key="3">
    <source>
        <dbReference type="EMBL" id="TRY88516.1"/>
    </source>
</evidence>
<dbReference type="Proteomes" id="UP000316079">
    <property type="component" value="Unassembled WGS sequence"/>
</dbReference>
<evidence type="ECO:0000313" key="4">
    <source>
        <dbReference type="Proteomes" id="UP000316079"/>
    </source>
</evidence>
<feature type="chain" id="PRO_5021879436" description="Plexin TIG domain-containing protein" evidence="1">
    <location>
        <begin position="28"/>
        <end position="102"/>
    </location>
</feature>
<organism evidence="3 4">
    <name type="scientific">Danionella cerebrum</name>
    <dbReference type="NCBI Taxonomy" id="2873325"/>
    <lineage>
        <taxon>Eukaryota</taxon>
        <taxon>Metazoa</taxon>
        <taxon>Chordata</taxon>
        <taxon>Craniata</taxon>
        <taxon>Vertebrata</taxon>
        <taxon>Euteleostomi</taxon>
        <taxon>Actinopterygii</taxon>
        <taxon>Neopterygii</taxon>
        <taxon>Teleostei</taxon>
        <taxon>Ostariophysi</taxon>
        <taxon>Cypriniformes</taxon>
        <taxon>Danionidae</taxon>
        <taxon>Danioninae</taxon>
        <taxon>Danionella</taxon>
    </lineage>
</organism>
<keyword evidence="4" id="KW-1185">Reference proteome</keyword>
<dbReference type="Pfam" id="PF24479">
    <property type="entry name" value="PSI_PlexinA-B"/>
    <property type="match status" value="1"/>
</dbReference>
<dbReference type="InterPro" id="IPR031148">
    <property type="entry name" value="Plexin"/>
</dbReference>
<comment type="caution">
    <text evidence="3">The sequence shown here is derived from an EMBL/GenBank/DDBJ whole genome shotgun (WGS) entry which is preliminary data.</text>
</comment>
<sequence>MLSVLLSSKIVLLSVSGFFRCLPCVNGSFPCHWCKYRHMCTQNANDCSFQEGRVNMSEDCPQILPSSRIFIPVGVSKPITLAARNLPQPQSEKDRYQFVHLK</sequence>
<keyword evidence="1" id="KW-0732">Signal</keyword>
<feature type="signal peptide" evidence="1">
    <location>
        <begin position="1"/>
        <end position="27"/>
    </location>
</feature>
<dbReference type="GO" id="GO:0002116">
    <property type="term" value="C:semaphorin receptor complex"/>
    <property type="evidence" value="ECO:0007669"/>
    <property type="project" value="TreeGrafter"/>
</dbReference>
<evidence type="ECO:0000256" key="1">
    <source>
        <dbReference type="SAM" id="SignalP"/>
    </source>
</evidence>
<dbReference type="EMBL" id="SRMA01026040">
    <property type="protein sequence ID" value="TRY88516.1"/>
    <property type="molecule type" value="Genomic_DNA"/>
</dbReference>
<dbReference type="GO" id="GO:0005886">
    <property type="term" value="C:plasma membrane"/>
    <property type="evidence" value="ECO:0007669"/>
    <property type="project" value="TreeGrafter"/>
</dbReference>
<feature type="domain" description="Plexin TIG" evidence="2">
    <location>
        <begin position="68"/>
        <end position="97"/>
    </location>
</feature>
<dbReference type="Pfam" id="PF18020">
    <property type="entry name" value="TIG_2"/>
    <property type="match status" value="1"/>
</dbReference>
<name>A0A553QF13_9TELE</name>
<proteinExistence type="predicted"/>
<dbReference type="AlphaFoldDB" id="A0A553QF13"/>
<protein>
    <recommendedName>
        <fullName evidence="2">Plexin TIG domain-containing protein</fullName>
    </recommendedName>
</protein>
<dbReference type="InterPro" id="IPR013783">
    <property type="entry name" value="Ig-like_fold"/>
</dbReference>
<dbReference type="InterPro" id="IPR041362">
    <property type="entry name" value="TIG2_plexin"/>
</dbReference>
<dbReference type="FunFam" id="2.60.40.10:FF:000071">
    <property type="entry name" value="Plexin A2"/>
    <property type="match status" value="1"/>
</dbReference>